<dbReference type="Gene3D" id="1.10.238.10">
    <property type="entry name" value="EF-hand"/>
    <property type="match status" value="1"/>
</dbReference>
<dbReference type="InterPro" id="IPR050205">
    <property type="entry name" value="CDPK_Ser/Thr_kinases"/>
</dbReference>
<dbReference type="EMBL" id="CAUYUJ010014217">
    <property type="protein sequence ID" value="CAK0838359.1"/>
    <property type="molecule type" value="Genomic_DNA"/>
</dbReference>
<dbReference type="InterPro" id="IPR018247">
    <property type="entry name" value="EF_Hand_1_Ca_BS"/>
</dbReference>
<evidence type="ECO:0000256" key="1">
    <source>
        <dbReference type="ARBA" id="ARBA00001946"/>
    </source>
</evidence>
<accession>A0ABN9T0D6</accession>
<keyword evidence="2" id="KW-0723">Serine/threonine-protein kinase</keyword>
<keyword evidence="13" id="KW-1185">Reference proteome</keyword>
<feature type="domain" description="EF-hand" evidence="11">
    <location>
        <begin position="1194"/>
        <end position="1229"/>
    </location>
</feature>
<comment type="similarity">
    <text evidence="8">Belongs to the protein kinase superfamily. Ser/Thr protein kinase family. CDPK subfamily.</text>
</comment>
<keyword evidence="5" id="KW-0418">Kinase</keyword>
<protein>
    <recommendedName>
        <fullName evidence="14">Calmodulin</fullName>
    </recommendedName>
</protein>
<evidence type="ECO:0000256" key="8">
    <source>
        <dbReference type="ARBA" id="ARBA00024334"/>
    </source>
</evidence>
<dbReference type="PROSITE" id="PS50222">
    <property type="entry name" value="EF_HAND_2"/>
    <property type="match status" value="2"/>
</dbReference>
<dbReference type="InterPro" id="IPR008271">
    <property type="entry name" value="Ser/Thr_kinase_AS"/>
</dbReference>
<dbReference type="SUPFAM" id="SSF47473">
    <property type="entry name" value="EF-hand"/>
    <property type="match status" value="1"/>
</dbReference>
<dbReference type="SMART" id="SM00054">
    <property type="entry name" value="EFh"/>
    <property type="match status" value="2"/>
</dbReference>
<evidence type="ECO:0000256" key="7">
    <source>
        <dbReference type="ARBA" id="ARBA00022840"/>
    </source>
</evidence>
<feature type="domain" description="Protein kinase" evidence="10">
    <location>
        <begin position="1"/>
        <end position="340"/>
    </location>
</feature>
<dbReference type="SUPFAM" id="SSF56112">
    <property type="entry name" value="Protein kinase-like (PK-like)"/>
    <property type="match status" value="1"/>
</dbReference>
<feature type="region of interest" description="Disordered" evidence="9">
    <location>
        <begin position="431"/>
        <end position="464"/>
    </location>
</feature>
<evidence type="ECO:0000256" key="3">
    <source>
        <dbReference type="ARBA" id="ARBA00022679"/>
    </source>
</evidence>
<dbReference type="Proteomes" id="UP001189429">
    <property type="component" value="Unassembled WGS sequence"/>
</dbReference>
<dbReference type="Gene3D" id="3.30.200.20">
    <property type="entry name" value="Phosphorylase Kinase, domain 1"/>
    <property type="match status" value="1"/>
</dbReference>
<comment type="caution">
    <text evidence="12">The sequence shown here is derived from an EMBL/GenBank/DDBJ whole genome shotgun (WGS) entry which is preliminary data.</text>
</comment>
<evidence type="ECO:0000256" key="2">
    <source>
        <dbReference type="ARBA" id="ARBA00022527"/>
    </source>
</evidence>
<dbReference type="CDD" id="cd00051">
    <property type="entry name" value="EFh"/>
    <property type="match status" value="1"/>
</dbReference>
<keyword evidence="7" id="KW-0067">ATP-binding</keyword>
<dbReference type="PANTHER" id="PTHR24349">
    <property type="entry name" value="SERINE/THREONINE-PROTEIN KINASE"/>
    <property type="match status" value="1"/>
</dbReference>
<evidence type="ECO:0000313" key="12">
    <source>
        <dbReference type="EMBL" id="CAK0838359.1"/>
    </source>
</evidence>
<comment type="cofactor">
    <cofactor evidence="1">
        <name>Mg(2+)</name>
        <dbReference type="ChEBI" id="CHEBI:18420"/>
    </cofactor>
</comment>
<reference evidence="12" key="1">
    <citation type="submission" date="2023-10" db="EMBL/GenBank/DDBJ databases">
        <authorList>
            <person name="Chen Y."/>
            <person name="Shah S."/>
            <person name="Dougan E. K."/>
            <person name="Thang M."/>
            <person name="Chan C."/>
        </authorList>
    </citation>
    <scope>NUCLEOTIDE SEQUENCE [LARGE SCALE GENOMIC DNA]</scope>
</reference>
<dbReference type="Pfam" id="PF00069">
    <property type="entry name" value="Pkinase"/>
    <property type="match status" value="1"/>
</dbReference>
<organism evidence="12 13">
    <name type="scientific">Prorocentrum cordatum</name>
    <dbReference type="NCBI Taxonomy" id="2364126"/>
    <lineage>
        <taxon>Eukaryota</taxon>
        <taxon>Sar</taxon>
        <taxon>Alveolata</taxon>
        <taxon>Dinophyceae</taxon>
        <taxon>Prorocentrales</taxon>
        <taxon>Prorocentraceae</taxon>
        <taxon>Prorocentrum</taxon>
    </lineage>
</organism>
<evidence type="ECO:0000256" key="4">
    <source>
        <dbReference type="ARBA" id="ARBA00022741"/>
    </source>
</evidence>
<dbReference type="Pfam" id="PF13202">
    <property type="entry name" value="EF-hand_5"/>
    <property type="match status" value="1"/>
</dbReference>
<feature type="compositionally biased region" description="Low complexity" evidence="9">
    <location>
        <begin position="431"/>
        <end position="444"/>
    </location>
</feature>
<evidence type="ECO:0000313" key="13">
    <source>
        <dbReference type="Proteomes" id="UP001189429"/>
    </source>
</evidence>
<evidence type="ECO:0000259" key="11">
    <source>
        <dbReference type="PROSITE" id="PS50222"/>
    </source>
</evidence>
<name>A0ABN9T0D6_9DINO</name>
<evidence type="ECO:0008006" key="14">
    <source>
        <dbReference type="Google" id="ProtNLM"/>
    </source>
</evidence>
<dbReference type="Gene3D" id="1.10.510.10">
    <property type="entry name" value="Transferase(Phosphotransferase) domain 1"/>
    <property type="match status" value="1"/>
</dbReference>
<dbReference type="InterPro" id="IPR011009">
    <property type="entry name" value="Kinase-like_dom_sf"/>
</dbReference>
<feature type="region of interest" description="Disordered" evidence="9">
    <location>
        <begin position="479"/>
        <end position="498"/>
    </location>
</feature>
<evidence type="ECO:0000256" key="9">
    <source>
        <dbReference type="SAM" id="MobiDB-lite"/>
    </source>
</evidence>
<dbReference type="SMART" id="SM00220">
    <property type="entry name" value="S_TKc"/>
    <property type="match status" value="1"/>
</dbReference>
<keyword evidence="3" id="KW-0808">Transferase</keyword>
<dbReference type="InterPro" id="IPR002048">
    <property type="entry name" value="EF_hand_dom"/>
</dbReference>
<dbReference type="PROSITE" id="PS00018">
    <property type="entry name" value="EF_HAND_1"/>
    <property type="match status" value="2"/>
</dbReference>
<evidence type="ECO:0000256" key="5">
    <source>
        <dbReference type="ARBA" id="ARBA00022777"/>
    </source>
</evidence>
<proteinExistence type="inferred from homology"/>
<sequence>AQGGGEGGGAAPAACAGGGAARERHRRGLAAPPLRDGQQLCKVQGELRGLRQRGDLPVPLHQRLVPAGPSPPPCARAYRCWKRGSSRGYAMKAFESNEGASAHAVNEIKVLDALGKHPRITHMIEYDMKDLMAVRVVLELCEGGQLFDRIRARGYYEEPKAAVVVRQVLEAVAFLHSKGVMHRDMKPENVLLVSRDSDTDVKVCDFGLAKMAPISLQNPRGPRSVSFRGSDHYLAPEIIRQEDALVRSSLGHQQWFFRGPVTEDPPSVKTSIFQRRSVAHTLSQAAGEVEFLQPPQALSLLVPPTPPLSPADAKPLFSHIPKNGGRRGVIRGAAQAHSQLARWLLCADTCEHFAAAVVRAKQLCILGSALGAAIRASAVRPPPAASRTDGLVLFAAIDADARRLPGMECPARDLEGRGPFDAETGARDIIARAQRPRLPARPGADGSALDNRQSKSSRRSDDREHLCAPVDFKFSNARIGRRSSADAPSSSQRRRGSPRAFLDVAGTLAAPRQKFFEVLEFNSMFCAAGANDGDPPCVSRAGFAARTALLRGDEANGFSGFSSREDGRGRRRCPRCLFGRASLQRSLAGRLESARSSQRRGARLDQTRPCVPEHAGARLRGGGGRLHRCRELLRNPIGADGVADVIDVRARARASCWTFAALVSQLETRAPKSPQVSRHSRKRGVDYFDSKSMLSCVTKVPCTGEHVPVGLAVRLGCAPASYRPGQHMFAVLRHPYTRAVSQWSWGADLWNKTLGYELTAIGMNKFIQDSIANSSVATDSFLTCWAGGQPWRSNCGRFIQDCHWLPQADYIFDIDHRQPLVTTLLNQTNLAEELRTLLGEPSNETFKVAMNSELVNDMEDGTTTSGFQSWVCALTEQTKQVLDAHYAIDFEKFGPGGRGSRGRPVRWMAHAGAQPLPSWLAEVDSVWLEDFAPAVREHISDAAANVVQDWTQPTEKDETRETWLYVIDMLAARVDLFSRPHTDWPVQMHLLHVVCFHDSMGEADLQRLAGLVEAGAVLRGGQSNDVLRAAPVAEVVARLQRAAGDLACLLRLRAVLLRACSGSIATLEDLQDAIDGACEGTRRARAGARAPAAEAAGTAELALRAERALEDFARQVLRITWQSDGPGLGSQGLDPLPPAELGGGRHLCAALKATEASFPSALLQHAAKRVGHLVATARHLIFPQLFSEPLERARDLNVIKELFLAVDVDRSGSIEYQEFVKCMNKPECFRIMNQRFGLQRHQSKIMFTALDVDGDGCVTLNEWFDTLKTFMDSGVPSVLAHRRVKEIRDLRDQACQGKFDQRGRTP</sequence>
<keyword evidence="4" id="KW-0547">Nucleotide-binding</keyword>
<keyword evidence="6" id="KW-0106">Calcium</keyword>
<evidence type="ECO:0000256" key="6">
    <source>
        <dbReference type="ARBA" id="ARBA00022837"/>
    </source>
</evidence>
<feature type="region of interest" description="Disordered" evidence="9">
    <location>
        <begin position="590"/>
        <end position="621"/>
    </location>
</feature>
<feature type="domain" description="EF-hand" evidence="11">
    <location>
        <begin position="1238"/>
        <end position="1273"/>
    </location>
</feature>
<dbReference type="InterPro" id="IPR011992">
    <property type="entry name" value="EF-hand-dom_pair"/>
</dbReference>
<dbReference type="PROSITE" id="PS00108">
    <property type="entry name" value="PROTEIN_KINASE_ST"/>
    <property type="match status" value="1"/>
</dbReference>
<gene>
    <name evidence="12" type="ORF">PCOR1329_LOCUS34326</name>
</gene>
<evidence type="ECO:0000259" key="10">
    <source>
        <dbReference type="PROSITE" id="PS50011"/>
    </source>
</evidence>
<dbReference type="InterPro" id="IPR000719">
    <property type="entry name" value="Prot_kinase_dom"/>
</dbReference>
<feature type="non-terminal residue" evidence="12">
    <location>
        <position position="1"/>
    </location>
</feature>
<dbReference type="PROSITE" id="PS50011">
    <property type="entry name" value="PROTEIN_KINASE_DOM"/>
    <property type="match status" value="1"/>
</dbReference>